<dbReference type="Proteomes" id="UP001172681">
    <property type="component" value="Unassembled WGS sequence"/>
</dbReference>
<evidence type="ECO:0000313" key="3">
    <source>
        <dbReference type="Proteomes" id="UP001172681"/>
    </source>
</evidence>
<dbReference type="AlphaFoldDB" id="A0AA38XXS4"/>
<dbReference type="Pfam" id="PF00651">
    <property type="entry name" value="BTB"/>
    <property type="match status" value="1"/>
</dbReference>
<dbReference type="SMART" id="SM00225">
    <property type="entry name" value="BTB"/>
    <property type="match status" value="1"/>
</dbReference>
<organism evidence="2 3">
    <name type="scientific">Knufia peltigerae</name>
    <dbReference type="NCBI Taxonomy" id="1002370"/>
    <lineage>
        <taxon>Eukaryota</taxon>
        <taxon>Fungi</taxon>
        <taxon>Dikarya</taxon>
        <taxon>Ascomycota</taxon>
        <taxon>Pezizomycotina</taxon>
        <taxon>Eurotiomycetes</taxon>
        <taxon>Chaetothyriomycetidae</taxon>
        <taxon>Chaetothyriales</taxon>
        <taxon>Trichomeriaceae</taxon>
        <taxon>Knufia</taxon>
    </lineage>
</organism>
<accession>A0AA38XXS4</accession>
<dbReference type="Gene3D" id="3.30.710.10">
    <property type="entry name" value="Potassium Channel Kv1.1, Chain A"/>
    <property type="match status" value="1"/>
</dbReference>
<proteinExistence type="predicted"/>
<dbReference type="PROSITE" id="PS50097">
    <property type="entry name" value="BTB"/>
    <property type="match status" value="1"/>
</dbReference>
<name>A0AA38XXS4_9EURO</name>
<comment type="caution">
    <text evidence="2">The sequence shown here is derived from an EMBL/GenBank/DDBJ whole genome shotgun (WGS) entry which is preliminary data.</text>
</comment>
<dbReference type="PANTHER" id="PTHR47843">
    <property type="entry name" value="BTB DOMAIN-CONTAINING PROTEIN-RELATED"/>
    <property type="match status" value="1"/>
</dbReference>
<reference evidence="2" key="1">
    <citation type="submission" date="2022-10" db="EMBL/GenBank/DDBJ databases">
        <title>Culturing micro-colonial fungi from biological soil crusts in the Mojave desert and describing Neophaeococcomyces mojavensis, and introducing the new genera and species Taxawa tesnikishii.</title>
        <authorList>
            <person name="Kurbessoian T."/>
            <person name="Stajich J.E."/>
        </authorList>
    </citation>
    <scope>NUCLEOTIDE SEQUENCE</scope>
    <source>
        <strain evidence="2">TK_35</strain>
    </source>
</reference>
<dbReference type="PANTHER" id="PTHR47843:SF5">
    <property type="entry name" value="BTB_POZ DOMAIN PROTEIN"/>
    <property type="match status" value="1"/>
</dbReference>
<dbReference type="EMBL" id="JAPDRN010000076">
    <property type="protein sequence ID" value="KAJ9627546.1"/>
    <property type="molecule type" value="Genomic_DNA"/>
</dbReference>
<keyword evidence="3" id="KW-1185">Reference proteome</keyword>
<sequence length="321" mass="36726">MAEPKAISNKIRNFNFLKDEEFCDFTICCQGVAFRVHRLFIAQASPYFKTVCTGPFQEAMAQKIDFPEEIPSVMSRVIYYIYTSKYDPMYVPHIYTLRCLDPPELQIDDLDIRLDDDILMTTAPPQDTAAGVGAGTGADATSSTARVTIHSSNKIEEKLYIKQLGRAMKVGIMVYKFADMAQMEHLKHLAASRFLDDLKKAYRVDDFHSVVSMLYENTNYNDKVIRMPATQFLLSKYDDINNHRETTRVMDDHNAGMRQMFHDFRGEWEKEFGQWAAGLVSGLNGNELLRCKHQKKVTFVLPTSTDKPGQITYGYSCPLCR</sequence>
<feature type="domain" description="BTB" evidence="1">
    <location>
        <begin position="23"/>
        <end position="90"/>
    </location>
</feature>
<dbReference type="InterPro" id="IPR000210">
    <property type="entry name" value="BTB/POZ_dom"/>
</dbReference>
<evidence type="ECO:0000313" key="2">
    <source>
        <dbReference type="EMBL" id="KAJ9627546.1"/>
    </source>
</evidence>
<dbReference type="CDD" id="cd18186">
    <property type="entry name" value="BTB_POZ_ZBTB_KLHL-like"/>
    <property type="match status" value="1"/>
</dbReference>
<dbReference type="SUPFAM" id="SSF54695">
    <property type="entry name" value="POZ domain"/>
    <property type="match status" value="1"/>
</dbReference>
<gene>
    <name evidence="2" type="ORF">H2204_009585</name>
</gene>
<evidence type="ECO:0000259" key="1">
    <source>
        <dbReference type="PROSITE" id="PS50097"/>
    </source>
</evidence>
<protein>
    <recommendedName>
        <fullName evidence="1">BTB domain-containing protein</fullName>
    </recommendedName>
</protein>
<dbReference type="InterPro" id="IPR011333">
    <property type="entry name" value="SKP1/BTB/POZ_sf"/>
</dbReference>